<dbReference type="OrthoDB" id="8450256at2"/>
<dbReference type="Gene3D" id="3.40.50.300">
    <property type="entry name" value="P-loop containing nucleotide triphosphate hydrolases"/>
    <property type="match status" value="1"/>
</dbReference>
<proteinExistence type="predicted"/>
<gene>
    <name evidence="1" type="ORF">EIB74_13385</name>
</gene>
<dbReference type="EMBL" id="CP034161">
    <property type="protein sequence ID" value="AZI40886.1"/>
    <property type="molecule type" value="Genomic_DNA"/>
</dbReference>
<evidence type="ECO:0000313" key="2">
    <source>
        <dbReference type="Proteomes" id="UP000281810"/>
    </source>
</evidence>
<evidence type="ECO:0008006" key="3">
    <source>
        <dbReference type="Google" id="ProtNLM"/>
    </source>
</evidence>
<reference evidence="2" key="1">
    <citation type="submission" date="2018-11" db="EMBL/GenBank/DDBJ databases">
        <title>Proposal to divide the Flavobacteriaceae and reorganize its genera based on Amino Acid Identity values calculated from whole genome sequences.</title>
        <authorList>
            <person name="Nicholson A.C."/>
            <person name="Gulvik C.A."/>
            <person name="Whitney A.M."/>
            <person name="Humrighouse B.W."/>
            <person name="Bell M."/>
            <person name="Holmes B."/>
            <person name="Steigerwalt A.B."/>
            <person name="Villarma A."/>
            <person name="Sheth M."/>
            <person name="Batra D."/>
            <person name="Pryor J."/>
            <person name="Bernardet J.-F."/>
            <person name="Hugo C."/>
            <person name="Kampfer P."/>
            <person name="Newman J.D."/>
            <person name="McQuiston J.R."/>
        </authorList>
    </citation>
    <scope>NUCLEOTIDE SEQUENCE [LARGE SCALE GENOMIC DNA]</scope>
    <source>
        <strain evidence="2">F5649</strain>
    </source>
</reference>
<keyword evidence="2" id="KW-1185">Reference proteome</keyword>
<protein>
    <recommendedName>
        <fullName evidence="3">ATP-binding protein</fullName>
    </recommendedName>
</protein>
<evidence type="ECO:0000313" key="1">
    <source>
        <dbReference type="EMBL" id="AZI40886.1"/>
    </source>
</evidence>
<name>A0A3G8YIS3_9FLAO</name>
<dbReference type="AlphaFoldDB" id="A0A3G8YIS3"/>
<sequence>MYNEQRYIKTQKNNSEIQLIDEQSKNTLYDILGQNNRIVLLGNPGISKSTELYILFNHLERKKTDDLNFPLKIDLKNFRSVSKLEIH</sequence>
<dbReference type="InterPro" id="IPR027417">
    <property type="entry name" value="P-loop_NTPase"/>
</dbReference>
<dbReference type="Proteomes" id="UP000281810">
    <property type="component" value="Chromosome"/>
</dbReference>
<accession>A0A3G8YIS3</accession>
<dbReference type="RefSeq" id="WP_124803647.1">
    <property type="nucleotide sequence ID" value="NZ_CP034161.1"/>
</dbReference>
<organism evidence="1 2">
    <name type="scientific">Epilithonimonas vandammei</name>
    <dbReference type="NCBI Taxonomy" id="2487072"/>
    <lineage>
        <taxon>Bacteria</taxon>
        <taxon>Pseudomonadati</taxon>
        <taxon>Bacteroidota</taxon>
        <taxon>Flavobacteriia</taxon>
        <taxon>Flavobacteriales</taxon>
        <taxon>Weeksellaceae</taxon>
        <taxon>Chryseobacterium group</taxon>
        <taxon>Epilithonimonas</taxon>
    </lineage>
</organism>